<evidence type="ECO:0000256" key="3">
    <source>
        <dbReference type="ARBA" id="ARBA00010707"/>
    </source>
</evidence>
<feature type="region of interest" description="Disordered" evidence="6">
    <location>
        <begin position="286"/>
        <end position="316"/>
    </location>
</feature>
<evidence type="ECO:0000256" key="5">
    <source>
        <dbReference type="ARBA" id="ARBA00023136"/>
    </source>
</evidence>
<feature type="region of interest" description="Disordered" evidence="6">
    <location>
        <begin position="235"/>
        <end position="269"/>
    </location>
</feature>
<sequence>MDSPRPHTAGSTGPRRVFTTPIHSSAPQPTASQQSTDGLVDTLYDHPNVKIVAFTAGARPFPIGPRAAEVEPGSLPWSSPLERTIAVGPFRIYRAPGSVAFLSCGSALQPILPKSQVWCVDEESSKFVLQIRRPQYWRIELPVVEEQEVRLAQHLRQVFDAILLFEKTECPFQRPFTVELPERPQTPVKRRPWTPARRSSASLPLTPATPVEIARLHEGTPRGSICMGDLRSAREARRALTEHGKSLEPPAEESATTQTAPTPSPSLSRVERAKRAFGAQLAISPATVSRRKSAAELRQAPGSASTASVTSPAESLESLRGRESWLAVPLPPSPPLSSPGSPVIWSPLPQAKAPQTTATLRAVFDHTITTEPSQTWSVASDSVVESQCSVAKAPSSVPEPSCPITSQLPPKNNTAESKSSVSTEDLQPESQVSTSASSPPSGASTLSNISSNRSPLPPPTERLTSSPQRTNTNTPSQSRAPTPHRHRHRATSVTIPRGGTASGPNPLAAAVRHLPLTVFVKTCEIFLSPPAHLISLMLNVAARIAAGEWSGAALDPKTRELTPRLEQSTTGATATGVDAPPTTRRRRTAAAEPEWGID</sequence>
<reference evidence="7 8" key="1">
    <citation type="journal article" date="2024" name="Commun. Biol.">
        <title>Comparative genomic analysis of thermophilic fungi reveals convergent evolutionary adaptations and gene losses.</title>
        <authorList>
            <person name="Steindorff A.S."/>
            <person name="Aguilar-Pontes M.V."/>
            <person name="Robinson A.J."/>
            <person name="Andreopoulos B."/>
            <person name="LaButti K."/>
            <person name="Kuo A."/>
            <person name="Mondo S."/>
            <person name="Riley R."/>
            <person name="Otillar R."/>
            <person name="Haridas S."/>
            <person name="Lipzen A."/>
            <person name="Grimwood J."/>
            <person name="Schmutz J."/>
            <person name="Clum A."/>
            <person name="Reid I.D."/>
            <person name="Moisan M.C."/>
            <person name="Butler G."/>
            <person name="Nguyen T.T.M."/>
            <person name="Dewar K."/>
            <person name="Conant G."/>
            <person name="Drula E."/>
            <person name="Henrissat B."/>
            <person name="Hansel C."/>
            <person name="Singer S."/>
            <person name="Hutchinson M.I."/>
            <person name="de Vries R.P."/>
            <person name="Natvig D.O."/>
            <person name="Powell A.J."/>
            <person name="Tsang A."/>
            <person name="Grigoriev I.V."/>
        </authorList>
    </citation>
    <scope>NUCLEOTIDE SEQUENCE [LARGE SCALE GENOMIC DNA]</scope>
    <source>
        <strain evidence="7 8">CBS 620.91</strain>
    </source>
</reference>
<proteinExistence type="inferred from homology"/>
<evidence type="ECO:0000313" key="7">
    <source>
        <dbReference type="EMBL" id="KAL1844078.1"/>
    </source>
</evidence>
<feature type="region of interest" description="Disordered" evidence="6">
    <location>
        <begin position="392"/>
        <end position="504"/>
    </location>
</feature>
<comment type="subcellular location">
    <subcellularLocation>
        <location evidence="2">Peroxisome membrane</location>
        <topology evidence="2">Peripheral membrane protein</topology>
    </subcellularLocation>
</comment>
<comment type="function">
    <text evidence="1">Required for peroxisome inheritance.</text>
</comment>
<organism evidence="7 8">
    <name type="scientific">Humicola insolens</name>
    <name type="common">Soft-rot fungus</name>
    <dbReference type="NCBI Taxonomy" id="85995"/>
    <lineage>
        <taxon>Eukaryota</taxon>
        <taxon>Fungi</taxon>
        <taxon>Dikarya</taxon>
        <taxon>Ascomycota</taxon>
        <taxon>Pezizomycotina</taxon>
        <taxon>Sordariomycetes</taxon>
        <taxon>Sordariomycetidae</taxon>
        <taxon>Sordariales</taxon>
        <taxon>Chaetomiaceae</taxon>
        <taxon>Mycothermus</taxon>
    </lineage>
</organism>
<feature type="compositionally biased region" description="Low complexity" evidence="6">
    <location>
        <begin position="248"/>
        <end position="261"/>
    </location>
</feature>
<evidence type="ECO:0000256" key="6">
    <source>
        <dbReference type="SAM" id="MobiDB-lite"/>
    </source>
</evidence>
<name>A0ABR3VQY6_HUMIN</name>
<feature type="compositionally biased region" description="Low complexity" evidence="6">
    <location>
        <begin position="24"/>
        <end position="35"/>
    </location>
</feature>
<evidence type="ECO:0000256" key="1">
    <source>
        <dbReference type="ARBA" id="ARBA00003594"/>
    </source>
</evidence>
<evidence type="ECO:0000256" key="4">
    <source>
        <dbReference type="ARBA" id="ARBA00021397"/>
    </source>
</evidence>
<feature type="compositionally biased region" description="Polar residues" evidence="6">
    <location>
        <begin position="462"/>
        <end position="477"/>
    </location>
</feature>
<dbReference type="Proteomes" id="UP001583172">
    <property type="component" value="Unassembled WGS sequence"/>
</dbReference>
<comment type="similarity">
    <text evidence="3">Belongs to the INP1 family.</text>
</comment>
<accession>A0ABR3VQY6</accession>
<feature type="region of interest" description="Disordered" evidence="6">
    <location>
        <begin position="1"/>
        <end position="35"/>
    </location>
</feature>
<dbReference type="InterPro" id="IPR024758">
    <property type="entry name" value="Inp1"/>
</dbReference>
<gene>
    <name evidence="7" type="ORF">VTJ49DRAFT_4930</name>
</gene>
<keyword evidence="5" id="KW-0472">Membrane</keyword>
<evidence type="ECO:0000313" key="8">
    <source>
        <dbReference type="Proteomes" id="UP001583172"/>
    </source>
</evidence>
<feature type="compositionally biased region" description="Basic and acidic residues" evidence="6">
    <location>
        <begin position="235"/>
        <end position="246"/>
    </location>
</feature>
<dbReference type="EMBL" id="JAZGSY010000004">
    <property type="protein sequence ID" value="KAL1844078.1"/>
    <property type="molecule type" value="Genomic_DNA"/>
</dbReference>
<feature type="region of interest" description="Disordered" evidence="6">
    <location>
        <begin position="555"/>
        <end position="598"/>
    </location>
</feature>
<protein>
    <recommendedName>
        <fullName evidence="4">Inheritance of peroxisomes protein 1</fullName>
    </recommendedName>
</protein>
<keyword evidence="8" id="KW-1185">Reference proteome</keyword>
<feature type="compositionally biased region" description="Polar residues" evidence="6">
    <location>
        <begin position="302"/>
        <end position="313"/>
    </location>
</feature>
<feature type="compositionally biased region" description="Polar residues" evidence="6">
    <location>
        <begin position="403"/>
        <end position="432"/>
    </location>
</feature>
<feature type="compositionally biased region" description="Low complexity" evidence="6">
    <location>
        <begin position="433"/>
        <end position="447"/>
    </location>
</feature>
<evidence type="ECO:0000256" key="2">
    <source>
        <dbReference type="ARBA" id="ARBA00004421"/>
    </source>
</evidence>
<comment type="caution">
    <text evidence="7">The sequence shown here is derived from an EMBL/GenBank/DDBJ whole genome shotgun (WGS) entry which is preliminary data.</text>
</comment>
<dbReference type="Pfam" id="PF12634">
    <property type="entry name" value="Inp1"/>
    <property type="match status" value="1"/>
</dbReference>